<dbReference type="eggNOG" id="ENOG50312DA">
    <property type="taxonomic scope" value="Bacteria"/>
</dbReference>
<protein>
    <submittedName>
        <fullName evidence="1">Uncharacterized protein</fullName>
    </submittedName>
</protein>
<accession>N1WY88</accession>
<dbReference type="Proteomes" id="UP000012317">
    <property type="component" value="Unassembled WGS sequence"/>
</dbReference>
<reference evidence="1 2" key="1">
    <citation type="journal article" date="2014" name="Genome Biol. Evol.">
        <title>Extensive gene acquisition in the extremely psychrophilic bacterial species Psychroflexus torquis and the link to sea-ice ecosystem specialism.</title>
        <authorList>
            <person name="Feng S."/>
            <person name="Powell S.M."/>
            <person name="Wilson R."/>
            <person name="Bowman J.P."/>
        </authorList>
    </citation>
    <scope>NUCLEOTIDE SEQUENCE [LARGE SCALE GENOMIC DNA]</scope>
    <source>
        <strain evidence="1 2">ACAM 44</strain>
    </source>
</reference>
<comment type="caution">
    <text evidence="1">The sequence shown here is derived from an EMBL/GenBank/DDBJ whole genome shotgun (WGS) entry which is preliminary data.</text>
</comment>
<dbReference type="AlphaFoldDB" id="N1WY88"/>
<keyword evidence="2" id="KW-1185">Reference proteome</keyword>
<organism evidence="1 2">
    <name type="scientific">Psychroflexus gondwanensis ACAM 44</name>
    <dbReference type="NCBI Taxonomy" id="1189619"/>
    <lineage>
        <taxon>Bacteria</taxon>
        <taxon>Pseudomonadati</taxon>
        <taxon>Bacteroidota</taxon>
        <taxon>Flavobacteriia</taxon>
        <taxon>Flavobacteriales</taxon>
        <taxon>Flavobacteriaceae</taxon>
        <taxon>Psychroflexus</taxon>
    </lineage>
</organism>
<sequence>MSLGEHGYKFIIINQLNRRFIILIIDHHFEDNFEDIFAKHLYQNFKPSIN</sequence>
<proteinExistence type="predicted"/>
<gene>
    <name evidence="1" type="ORF">pgond44_09791</name>
</gene>
<name>N1WY88_9FLAO</name>
<evidence type="ECO:0000313" key="2">
    <source>
        <dbReference type="Proteomes" id="UP000012317"/>
    </source>
</evidence>
<dbReference type="EMBL" id="APLF01000009">
    <property type="protein sequence ID" value="EMY80843.1"/>
    <property type="molecule type" value="Genomic_DNA"/>
</dbReference>
<evidence type="ECO:0000313" key="1">
    <source>
        <dbReference type="EMBL" id="EMY80843.1"/>
    </source>
</evidence>